<dbReference type="AlphaFoldDB" id="A0A1A8ELD8"/>
<protein>
    <submittedName>
        <fullName evidence="1">Uncharacterized protein</fullName>
    </submittedName>
</protein>
<proteinExistence type="predicted"/>
<dbReference type="EMBL" id="HAEB01001160">
    <property type="protein sequence ID" value="SBQ47635.1"/>
    <property type="molecule type" value="Transcribed_RNA"/>
</dbReference>
<reference evidence="1" key="1">
    <citation type="submission" date="2016-05" db="EMBL/GenBank/DDBJ databases">
        <authorList>
            <person name="Lavstsen T."/>
            <person name="Jespersen J.S."/>
        </authorList>
    </citation>
    <scope>NUCLEOTIDE SEQUENCE</scope>
    <source>
        <tissue evidence="1">Brain</tissue>
    </source>
</reference>
<name>A0A1A8ELD8_9TELE</name>
<organism evidence="1">
    <name type="scientific">Nothobranchius korthausae</name>
    <dbReference type="NCBI Taxonomy" id="1143690"/>
    <lineage>
        <taxon>Eukaryota</taxon>
        <taxon>Metazoa</taxon>
        <taxon>Chordata</taxon>
        <taxon>Craniata</taxon>
        <taxon>Vertebrata</taxon>
        <taxon>Euteleostomi</taxon>
        <taxon>Actinopterygii</taxon>
        <taxon>Neopterygii</taxon>
        <taxon>Teleostei</taxon>
        <taxon>Neoteleostei</taxon>
        <taxon>Acanthomorphata</taxon>
        <taxon>Ovalentaria</taxon>
        <taxon>Atherinomorphae</taxon>
        <taxon>Cyprinodontiformes</taxon>
        <taxon>Nothobranchiidae</taxon>
        <taxon>Nothobranchius</taxon>
    </lineage>
</organism>
<reference evidence="1" key="2">
    <citation type="submission" date="2016-06" db="EMBL/GenBank/DDBJ databases">
        <title>The genome of a short-lived fish provides insights into sex chromosome evolution and the genetic control of aging.</title>
        <authorList>
            <person name="Reichwald K."/>
            <person name="Felder M."/>
            <person name="Petzold A."/>
            <person name="Koch P."/>
            <person name="Groth M."/>
            <person name="Platzer M."/>
        </authorList>
    </citation>
    <scope>NUCLEOTIDE SEQUENCE</scope>
    <source>
        <tissue evidence="1">Brain</tissue>
    </source>
</reference>
<evidence type="ECO:0000313" key="1">
    <source>
        <dbReference type="EMBL" id="SBQ47635.1"/>
    </source>
</evidence>
<feature type="non-terminal residue" evidence="1">
    <location>
        <position position="1"/>
    </location>
</feature>
<sequence>GASSRSRWQQHRDLLLTRNNRLLPLSSSFTYSVPTLTVMETHWTGGRNIKDSTHVSQSWLKHTCAFLQQAPHWRVFSTGGNVVTCSSLKPDNVDRLVFLAKNL</sequence>
<accession>A0A1A8ELD8</accession>
<gene>
    <name evidence="1" type="primary">CT583712.1</name>
</gene>